<keyword evidence="1" id="KW-0732">Signal</keyword>
<reference evidence="3" key="4">
    <citation type="submission" date="2023-01" db="EMBL/GenBank/DDBJ databases">
        <title>Draft genome sequence of Methylobacterium oxalidis strain NBRC 107715.</title>
        <authorList>
            <person name="Sun Q."/>
            <person name="Mori K."/>
        </authorList>
    </citation>
    <scope>NUCLEOTIDE SEQUENCE</scope>
    <source>
        <strain evidence="3">NBRC 107715</strain>
    </source>
</reference>
<organism evidence="2 4">
    <name type="scientific">Methylobacterium oxalidis</name>
    <dbReference type="NCBI Taxonomy" id="944322"/>
    <lineage>
        <taxon>Bacteria</taxon>
        <taxon>Pseudomonadati</taxon>
        <taxon>Pseudomonadota</taxon>
        <taxon>Alphaproteobacteria</taxon>
        <taxon>Hyphomicrobiales</taxon>
        <taxon>Methylobacteriaceae</taxon>
        <taxon>Methylobacterium</taxon>
    </lineage>
</organism>
<proteinExistence type="predicted"/>
<dbReference type="AlphaFoldDB" id="A0A512J4J6"/>
<dbReference type="EMBL" id="BSPK01000109">
    <property type="protein sequence ID" value="GLS66983.1"/>
    <property type="molecule type" value="Genomic_DNA"/>
</dbReference>
<reference evidence="2 4" key="3">
    <citation type="submission" date="2019-07" db="EMBL/GenBank/DDBJ databases">
        <title>Whole genome shotgun sequence of Methylobacterium oxalidis NBRC 107715.</title>
        <authorList>
            <person name="Hosoyama A."/>
            <person name="Uohara A."/>
            <person name="Ohji S."/>
            <person name="Ichikawa N."/>
        </authorList>
    </citation>
    <scope>NUCLEOTIDE SEQUENCE [LARGE SCALE GENOMIC DNA]</scope>
    <source>
        <strain evidence="2 4">NBRC 107715</strain>
    </source>
</reference>
<reference evidence="5" key="2">
    <citation type="journal article" date="2019" name="Int. J. Syst. Evol. Microbiol.">
        <title>The Global Catalogue of Microorganisms (GCM) 10K type strain sequencing project: providing services to taxonomists for standard genome sequencing and annotation.</title>
        <authorList>
            <consortium name="The Broad Institute Genomics Platform"/>
            <consortium name="The Broad Institute Genome Sequencing Center for Infectious Disease"/>
            <person name="Wu L."/>
            <person name="Ma J."/>
        </authorList>
    </citation>
    <scope>NUCLEOTIDE SEQUENCE [LARGE SCALE GENOMIC DNA]</scope>
    <source>
        <strain evidence="5">NBRC 107715</strain>
    </source>
</reference>
<protein>
    <recommendedName>
        <fullName evidence="6">Lipoprotein</fullName>
    </recommendedName>
</protein>
<evidence type="ECO:0000313" key="5">
    <source>
        <dbReference type="Proteomes" id="UP001156856"/>
    </source>
</evidence>
<evidence type="ECO:0000313" key="3">
    <source>
        <dbReference type="EMBL" id="GLS66983.1"/>
    </source>
</evidence>
<evidence type="ECO:0000313" key="2">
    <source>
        <dbReference type="EMBL" id="GEP04852.1"/>
    </source>
</evidence>
<feature type="chain" id="PRO_5021741466" description="Lipoprotein" evidence="1">
    <location>
        <begin position="29"/>
        <end position="45"/>
    </location>
</feature>
<dbReference type="RefSeq" id="WP_170267875.1">
    <property type="nucleotide sequence ID" value="NZ_BJZU01000053.1"/>
</dbReference>
<comment type="caution">
    <text evidence="2">The sequence shown here is derived from an EMBL/GenBank/DDBJ whole genome shotgun (WGS) entry which is preliminary data.</text>
</comment>
<dbReference type="EMBL" id="BJZU01000053">
    <property type="protein sequence ID" value="GEP04852.1"/>
    <property type="molecule type" value="Genomic_DNA"/>
</dbReference>
<keyword evidence="5" id="KW-1185">Reference proteome</keyword>
<dbReference type="Proteomes" id="UP001156856">
    <property type="component" value="Unassembled WGS sequence"/>
</dbReference>
<reference evidence="3" key="1">
    <citation type="journal article" date="2014" name="Int. J. Syst. Evol. Microbiol.">
        <title>Complete genome of a new Firmicutes species belonging to the dominant human colonic microbiota ('Ruminococcus bicirculans') reveals two chromosomes and a selective capacity to utilize plant glucans.</title>
        <authorList>
            <consortium name="NISC Comparative Sequencing Program"/>
            <person name="Wegmann U."/>
            <person name="Louis P."/>
            <person name="Goesmann A."/>
            <person name="Henrissat B."/>
            <person name="Duncan S.H."/>
            <person name="Flint H.J."/>
        </authorList>
    </citation>
    <scope>NUCLEOTIDE SEQUENCE</scope>
    <source>
        <strain evidence="3">NBRC 107715</strain>
    </source>
</reference>
<name>A0A512J4J6_9HYPH</name>
<evidence type="ECO:0008006" key="6">
    <source>
        <dbReference type="Google" id="ProtNLM"/>
    </source>
</evidence>
<accession>A0A512J4J6</accession>
<gene>
    <name evidence="3" type="ORF">GCM10007888_53660</name>
    <name evidence="2" type="ORF">MOX02_28900</name>
</gene>
<evidence type="ECO:0000256" key="1">
    <source>
        <dbReference type="SAM" id="SignalP"/>
    </source>
</evidence>
<evidence type="ECO:0000313" key="4">
    <source>
        <dbReference type="Proteomes" id="UP000321960"/>
    </source>
</evidence>
<dbReference type="Proteomes" id="UP000321960">
    <property type="component" value="Unassembled WGS sequence"/>
</dbReference>
<feature type="signal peptide" evidence="1">
    <location>
        <begin position="1"/>
        <end position="28"/>
    </location>
</feature>
<sequence length="45" mass="4465">MTTFVPTSKQIILGAVAAILALAATACAPKPPPAPVEPAPIIKKG</sequence>